<proteinExistence type="predicted"/>
<reference evidence="1" key="1">
    <citation type="submission" date="2021-03" db="EMBL/GenBank/DDBJ databases">
        <title>Plesiomonas shigelloides zfcc0051, isolated from zebrafish feces.</title>
        <authorList>
            <person name="Vanderhoek Z."/>
            <person name="Gaulke C."/>
        </authorList>
    </citation>
    <scope>NUCLEOTIDE SEQUENCE</scope>
    <source>
        <strain evidence="1">Zfcc0051</strain>
    </source>
</reference>
<dbReference type="RefSeq" id="WP_052181283.1">
    <property type="nucleotide sequence ID" value="NZ_CP027853.1"/>
</dbReference>
<sequence length="136" mass="14709">MNRLTQTASLMLLLCLTGCAASTSTSGGKVTLAQLEALRVGQQAYRPAFSGHYPQNEIALPTDTEKQLHQFLAQQDPSAITVSVGNSAGDPLQSARIAHQRLKYIEKMLAARAIDVSLQYKPDAEPDSLNIEVGRE</sequence>
<gene>
    <name evidence="1" type="ORF">J2R62_12770</name>
</gene>
<protein>
    <submittedName>
        <fullName evidence="1">Uncharacterized protein</fullName>
    </submittedName>
</protein>
<organism evidence="1 2">
    <name type="scientific">Plesiomonas shigelloides</name>
    <name type="common">Aeromonas shigelloides</name>
    <dbReference type="NCBI Taxonomy" id="703"/>
    <lineage>
        <taxon>Bacteria</taxon>
        <taxon>Pseudomonadati</taxon>
        <taxon>Pseudomonadota</taxon>
        <taxon>Gammaproteobacteria</taxon>
        <taxon>Enterobacterales</taxon>
        <taxon>Enterobacteriaceae</taxon>
        <taxon>Plesiomonas</taxon>
    </lineage>
</organism>
<dbReference type="Proteomes" id="UP000664658">
    <property type="component" value="Unassembled WGS sequence"/>
</dbReference>
<accession>A0A2P1VV90</accession>
<dbReference type="EMBL" id="JAFNAA010000014">
    <property type="protein sequence ID" value="MBO1109069.1"/>
    <property type="molecule type" value="Genomic_DNA"/>
</dbReference>
<evidence type="ECO:0000313" key="1">
    <source>
        <dbReference type="EMBL" id="MBO1109069.1"/>
    </source>
</evidence>
<name>A0A2P1VV90_PLESH</name>
<comment type="caution">
    <text evidence="1">The sequence shown here is derived from an EMBL/GenBank/DDBJ whole genome shotgun (WGS) entry which is preliminary data.</text>
</comment>
<evidence type="ECO:0000313" key="2">
    <source>
        <dbReference type="Proteomes" id="UP000664658"/>
    </source>
</evidence>
<dbReference type="AlphaFoldDB" id="A0A2P1VV90"/>